<dbReference type="SUPFAM" id="SSF56601">
    <property type="entry name" value="beta-lactamase/transpeptidase-like"/>
    <property type="match status" value="1"/>
</dbReference>
<organism evidence="3 4">
    <name type="scientific">Rhodococcus xishaensis</name>
    <dbReference type="NCBI Taxonomy" id="2487364"/>
    <lineage>
        <taxon>Bacteria</taxon>
        <taxon>Bacillati</taxon>
        <taxon>Actinomycetota</taxon>
        <taxon>Actinomycetes</taxon>
        <taxon>Mycobacteriales</taxon>
        <taxon>Nocardiaceae</taxon>
        <taxon>Rhodococcus</taxon>
    </lineage>
</organism>
<comment type="caution">
    <text evidence="3">The sequence shown here is derived from an EMBL/GenBank/DDBJ whole genome shotgun (WGS) entry which is preliminary data.</text>
</comment>
<dbReference type="Gene3D" id="3.40.710.10">
    <property type="entry name" value="DD-peptidase/beta-lactamase superfamily"/>
    <property type="match status" value="1"/>
</dbReference>
<accession>A0A3S3AG49</accession>
<dbReference type="OrthoDB" id="4981298at2"/>
<evidence type="ECO:0000313" key="3">
    <source>
        <dbReference type="EMBL" id="RVW03814.1"/>
    </source>
</evidence>
<sequence>MVASVIGWIRGLAIVALTTAAIAVGTTPSEDEPTAGSPPTTQPETTPVERAPLRLADHIDQAVFTAAERGADVTIAFLDRHDGHYESFADAVPFPTASLAKLFIADDLFYREASTELRLTAREHRLVARMLEYSDDFAATELWNRYGTSDIVVDVAARNHLAATSAPYDGRWWNTTTTGRDLVDYYSAMLSGSGGLDAPHRNELMGYLHNFGRIGADGYDQSFGIPAGLPGESDIAVKQGWMCCSGGRWLHLSTGVIGPDDRYILVVVSREDLNYGGADPDYPDTSQTTAVNDISAAHARETLTNVVRILFPQS</sequence>
<keyword evidence="2" id="KW-0732">Signal</keyword>
<dbReference type="AlphaFoldDB" id="A0A3S3AG49"/>
<protein>
    <recommendedName>
        <fullName evidence="5">Beta-lactamase class A</fullName>
    </recommendedName>
</protein>
<evidence type="ECO:0000256" key="1">
    <source>
        <dbReference type="SAM" id="MobiDB-lite"/>
    </source>
</evidence>
<keyword evidence="4" id="KW-1185">Reference proteome</keyword>
<evidence type="ECO:0000313" key="4">
    <source>
        <dbReference type="Proteomes" id="UP000283479"/>
    </source>
</evidence>
<name>A0A3S3AG49_9NOCA</name>
<feature type="signal peptide" evidence="2">
    <location>
        <begin position="1"/>
        <end position="23"/>
    </location>
</feature>
<feature type="chain" id="PRO_5038400120" description="Beta-lactamase class A" evidence="2">
    <location>
        <begin position="24"/>
        <end position="314"/>
    </location>
</feature>
<feature type="region of interest" description="Disordered" evidence="1">
    <location>
        <begin position="26"/>
        <end position="47"/>
    </location>
</feature>
<reference evidence="3 4" key="1">
    <citation type="submission" date="2018-11" db="EMBL/GenBank/DDBJ databases">
        <title>Rhodococcus spongicola sp. nov. and Rhodococcus xishaensis sp. nov. from marine sponges.</title>
        <authorList>
            <person name="Li L."/>
            <person name="Lin H.W."/>
        </authorList>
    </citation>
    <scope>NUCLEOTIDE SEQUENCE [LARGE SCALE GENOMIC DNA]</scope>
    <source>
        <strain evidence="3 4">LHW51113</strain>
    </source>
</reference>
<evidence type="ECO:0008006" key="5">
    <source>
        <dbReference type="Google" id="ProtNLM"/>
    </source>
</evidence>
<dbReference type="Proteomes" id="UP000283479">
    <property type="component" value="Unassembled WGS sequence"/>
</dbReference>
<dbReference type="EMBL" id="RKLO01000002">
    <property type="protein sequence ID" value="RVW03814.1"/>
    <property type="molecule type" value="Genomic_DNA"/>
</dbReference>
<evidence type="ECO:0000256" key="2">
    <source>
        <dbReference type="SAM" id="SignalP"/>
    </source>
</evidence>
<gene>
    <name evidence="3" type="ORF">EGT50_04645</name>
</gene>
<proteinExistence type="predicted"/>
<dbReference type="InterPro" id="IPR012338">
    <property type="entry name" value="Beta-lactam/transpept-like"/>
</dbReference>